<dbReference type="InterPro" id="IPR016181">
    <property type="entry name" value="Acyl_CoA_acyltransferase"/>
</dbReference>
<dbReference type="CDD" id="cd04301">
    <property type="entry name" value="NAT_SF"/>
    <property type="match status" value="1"/>
</dbReference>
<dbReference type="PANTHER" id="PTHR43072">
    <property type="entry name" value="N-ACETYLTRANSFERASE"/>
    <property type="match status" value="1"/>
</dbReference>
<reference evidence="3" key="1">
    <citation type="submission" date="2017-09" db="EMBL/GenBank/DDBJ databases">
        <title>Depth-based differentiation of microbial function through sediment-hosted aquifers and enrichment of novel symbionts in the deep terrestrial subsurface.</title>
        <authorList>
            <person name="Probst A.J."/>
            <person name="Ladd B."/>
            <person name="Jarett J.K."/>
            <person name="Geller-Mcgrath D.E."/>
            <person name="Sieber C.M.K."/>
            <person name="Emerson J.B."/>
            <person name="Anantharaman K."/>
            <person name="Thomas B.C."/>
            <person name="Malmstrom R."/>
            <person name="Stieglmeier M."/>
            <person name="Klingl A."/>
            <person name="Woyke T."/>
            <person name="Ryan C.M."/>
            <person name="Banfield J.F."/>
        </authorList>
    </citation>
    <scope>NUCLEOTIDE SEQUENCE [LARGE SCALE GENOMIC DNA]</scope>
</reference>
<organism evidence="2 3">
    <name type="scientific">Candidatus Shapirobacteria bacterium CG07_land_8_20_14_0_80_39_12</name>
    <dbReference type="NCBI Taxonomy" id="1974480"/>
    <lineage>
        <taxon>Bacteria</taxon>
        <taxon>Candidatus Shapironibacteriota</taxon>
    </lineage>
</organism>
<gene>
    <name evidence="2" type="ORF">COT04_00275</name>
</gene>
<protein>
    <recommendedName>
        <fullName evidence="1">N-acetyltransferase domain-containing protein</fullName>
    </recommendedName>
</protein>
<dbReference type="InterPro" id="IPR000182">
    <property type="entry name" value="GNAT_dom"/>
</dbReference>
<dbReference type="Pfam" id="PF00583">
    <property type="entry name" value="Acetyltransf_1"/>
    <property type="match status" value="1"/>
</dbReference>
<comment type="caution">
    <text evidence="2">The sequence shown here is derived from an EMBL/GenBank/DDBJ whole genome shotgun (WGS) entry which is preliminary data.</text>
</comment>
<proteinExistence type="predicted"/>
<dbReference type="EMBL" id="PEXA01000009">
    <property type="protein sequence ID" value="PIU33392.1"/>
    <property type="molecule type" value="Genomic_DNA"/>
</dbReference>
<dbReference type="PROSITE" id="PS51186">
    <property type="entry name" value="GNAT"/>
    <property type="match status" value="1"/>
</dbReference>
<dbReference type="AlphaFoldDB" id="A0A2M6YQH2"/>
<sequence>MIKIVKTSKELVKDFNEKAWHSVDLEHYGRRVEWKERKFRFKALDGKRIVGTISGKFESGVLHIGALIVDKDERKKGIGKALMQKAEEFGARFGAHKIYLQTGKNWEERKFYESIGYKRETDLPNHYFNKDFVAYSKFLES</sequence>
<accession>A0A2M6YQH2</accession>
<dbReference type="PANTHER" id="PTHR43072:SF60">
    <property type="entry name" value="L-2,4-DIAMINOBUTYRIC ACID ACETYLTRANSFERASE"/>
    <property type="match status" value="1"/>
</dbReference>
<dbReference type="Proteomes" id="UP000229559">
    <property type="component" value="Unassembled WGS sequence"/>
</dbReference>
<dbReference type="SUPFAM" id="SSF55729">
    <property type="entry name" value="Acyl-CoA N-acyltransferases (Nat)"/>
    <property type="match status" value="1"/>
</dbReference>
<feature type="domain" description="N-acetyltransferase" evidence="1">
    <location>
        <begin position="1"/>
        <end position="140"/>
    </location>
</feature>
<evidence type="ECO:0000259" key="1">
    <source>
        <dbReference type="PROSITE" id="PS51186"/>
    </source>
</evidence>
<dbReference type="Gene3D" id="3.40.630.30">
    <property type="match status" value="1"/>
</dbReference>
<evidence type="ECO:0000313" key="3">
    <source>
        <dbReference type="Proteomes" id="UP000229559"/>
    </source>
</evidence>
<dbReference type="GO" id="GO:0016747">
    <property type="term" value="F:acyltransferase activity, transferring groups other than amino-acyl groups"/>
    <property type="evidence" value="ECO:0007669"/>
    <property type="project" value="InterPro"/>
</dbReference>
<evidence type="ECO:0000313" key="2">
    <source>
        <dbReference type="EMBL" id="PIU33392.1"/>
    </source>
</evidence>
<name>A0A2M6YQH2_9BACT</name>